<dbReference type="EMBL" id="FOMB01000049">
    <property type="protein sequence ID" value="SFD38708.1"/>
    <property type="molecule type" value="Genomic_DNA"/>
</dbReference>
<sequence>MLTDVFVPLLTYPDADTEAMIECAMRVCRPFATSVAFTTFEVDIPNIAYSLGAEFYDVSGLIAEAEKFSRANTERLGKRIAQLGGALPVTSATARMRQDEITLAATAMAALHDLSIIEVKPGAIGQRELAEGLVFGSGRPILVLPAASPLSPVHEHIAIAWDGGRAAARAVQDAMPLLVKARSVTLLTAFDDKAIGESTVAGLAGYLRRHAIEAKHHDVSSAGISIGAALQAGASKQGAGLLVMGAFGHSRIRDFVMGGATRSTLDEVKLPIFLSH</sequence>
<evidence type="ECO:0000313" key="1">
    <source>
        <dbReference type="EMBL" id="SFD38708.1"/>
    </source>
</evidence>
<protein>
    <recommendedName>
        <fullName evidence="3">Universal stress protein family protein</fullName>
    </recommendedName>
</protein>
<dbReference type="PRINTS" id="PR01438">
    <property type="entry name" value="UNVRSLSTRESS"/>
</dbReference>
<dbReference type="OrthoDB" id="9804721at2"/>
<dbReference type="Proteomes" id="UP000182258">
    <property type="component" value="Unassembled WGS sequence"/>
</dbReference>
<dbReference type="Gene3D" id="3.40.50.12370">
    <property type="match status" value="1"/>
</dbReference>
<proteinExistence type="predicted"/>
<dbReference type="RefSeq" id="WP_052952886.1">
    <property type="nucleotide sequence ID" value="NZ_FOMB01000049.1"/>
</dbReference>
<dbReference type="STRING" id="728005.SAMN04488059_14914"/>
<dbReference type="CDD" id="cd00293">
    <property type="entry name" value="USP-like"/>
    <property type="match status" value="1"/>
</dbReference>
<dbReference type="AlphaFoldDB" id="A0A1I1S2D5"/>
<name>A0A1I1S2D5_9HYPH</name>
<organism evidence="1 2">
    <name type="scientific">Devosia psychrophila</name>
    <dbReference type="NCBI Taxonomy" id="728005"/>
    <lineage>
        <taxon>Bacteria</taxon>
        <taxon>Pseudomonadati</taxon>
        <taxon>Pseudomonadota</taxon>
        <taxon>Alphaproteobacteria</taxon>
        <taxon>Hyphomicrobiales</taxon>
        <taxon>Devosiaceae</taxon>
        <taxon>Devosia</taxon>
    </lineage>
</organism>
<evidence type="ECO:0000313" key="2">
    <source>
        <dbReference type="Proteomes" id="UP000182258"/>
    </source>
</evidence>
<accession>A0A1I1S2D5</accession>
<dbReference type="SUPFAM" id="SSF52402">
    <property type="entry name" value="Adenine nucleotide alpha hydrolases-like"/>
    <property type="match status" value="1"/>
</dbReference>
<gene>
    <name evidence="1" type="ORF">SAMN04488059_14914</name>
</gene>
<reference evidence="1 2" key="1">
    <citation type="submission" date="2016-10" db="EMBL/GenBank/DDBJ databases">
        <authorList>
            <person name="de Groot N.N."/>
        </authorList>
    </citation>
    <scope>NUCLEOTIDE SEQUENCE [LARGE SCALE GENOMIC DNA]</scope>
    <source>
        <strain evidence="1 2">CGMCC 1.10210</strain>
    </source>
</reference>
<dbReference type="InterPro" id="IPR006015">
    <property type="entry name" value="Universal_stress_UspA"/>
</dbReference>
<evidence type="ECO:0008006" key="3">
    <source>
        <dbReference type="Google" id="ProtNLM"/>
    </source>
</evidence>